<evidence type="ECO:0000313" key="2">
    <source>
        <dbReference type="EMBL" id="XBV21960.1"/>
    </source>
</evidence>
<dbReference type="InterPro" id="IPR018713">
    <property type="entry name" value="MPAB/Lcp_cat_dom"/>
</dbReference>
<dbReference type="GO" id="GO:0016491">
    <property type="term" value="F:oxidoreductase activity"/>
    <property type="evidence" value="ECO:0007669"/>
    <property type="project" value="UniProtKB-KW"/>
</dbReference>
<sequence>MVWPTRRGDETAIRAEYPGQADYLLRMLSAGDPLADAAVAELGGRGRGLLLDGLRNGLDSLDRPPAGLAALLEQVEAVTAAADHDDLDEGSAAYLSVPYFTQVVALGQGSLINTYSAPSISAVLLRTGRLITMAEQRLNETGKWSTQAMLPGGMRRGAGGYVATVMVRILHAYVRAGALRHGWNTAEWGVPINQVDQARTWLDFNYVPYRALALMGYDFTDEELAAVYRRWRHIGQVLGVDEGFLQGVDSHDTAKPLSDLIETTVGAPDEGCRQLAAALCEVSVNMMSPALGIPEALTDDLMRAYIWLIHGADRAQAMGIDRNDLVDMMPLFVENTRHNRRLQRMLPEVWREQQATNQATIEQLLAQQQAPATYETAGATS</sequence>
<dbReference type="PANTHER" id="PTHR37539">
    <property type="entry name" value="SECRETED PROTEIN-RELATED"/>
    <property type="match status" value="1"/>
</dbReference>
<feature type="domain" description="ER-bound oxygenase mpaB/mpaB'/Rubber oxygenase catalytic" evidence="1">
    <location>
        <begin position="111"/>
        <end position="321"/>
    </location>
</feature>
<protein>
    <submittedName>
        <fullName evidence="2">Oxygenase MpaB family protein</fullName>
        <ecNumber evidence="2">1.-.-.-</ecNumber>
    </submittedName>
</protein>
<keyword evidence="2" id="KW-0560">Oxidoreductase</keyword>
<reference evidence="2" key="1">
    <citation type="submission" date="2024-06" db="EMBL/GenBank/DDBJ databases">
        <title>Kribbella sp. strain HUAS MG21 genome sequences.</title>
        <authorList>
            <person name="Mo P."/>
        </authorList>
    </citation>
    <scope>NUCLEOTIDE SEQUENCE</scope>
    <source>
        <strain evidence="2">HUAS MG21</strain>
    </source>
</reference>
<gene>
    <name evidence="2" type="ORF">ABN611_25770</name>
</gene>
<accession>A0AAU7T5F8</accession>
<dbReference type="InterPro" id="IPR037473">
    <property type="entry name" value="Lcp-like"/>
</dbReference>
<name>A0AAU7T5F8_9ACTN</name>
<dbReference type="PANTHER" id="PTHR37539:SF1">
    <property type="entry name" value="ER-BOUND OXYGENASE MPAB_MPAB'_RUBBER OXYGENASE CATALYTIC DOMAIN-CONTAINING PROTEIN"/>
    <property type="match status" value="1"/>
</dbReference>
<evidence type="ECO:0000259" key="1">
    <source>
        <dbReference type="Pfam" id="PF09995"/>
    </source>
</evidence>
<organism evidence="2">
    <name type="scientific">Kribbella sp. HUAS MG21</name>
    <dbReference type="NCBI Taxonomy" id="3160966"/>
    <lineage>
        <taxon>Bacteria</taxon>
        <taxon>Bacillati</taxon>
        <taxon>Actinomycetota</taxon>
        <taxon>Actinomycetes</taxon>
        <taxon>Propionibacteriales</taxon>
        <taxon>Kribbellaceae</taxon>
        <taxon>Kribbella</taxon>
    </lineage>
</organism>
<dbReference type="AlphaFoldDB" id="A0AAU7T5F8"/>
<dbReference type="RefSeq" id="WP_350274810.1">
    <property type="nucleotide sequence ID" value="NZ_CP158165.1"/>
</dbReference>
<dbReference type="EC" id="1.-.-.-" evidence="2"/>
<dbReference type="Pfam" id="PF09995">
    <property type="entry name" value="MPAB_Lcp_cat"/>
    <property type="match status" value="1"/>
</dbReference>
<dbReference type="EMBL" id="CP158165">
    <property type="protein sequence ID" value="XBV21960.1"/>
    <property type="molecule type" value="Genomic_DNA"/>
</dbReference>
<proteinExistence type="predicted"/>